<dbReference type="Gramene" id="ERN18570">
    <property type="protein sequence ID" value="ERN18570"/>
    <property type="gene ID" value="AMTR_s00065p00124890"/>
</dbReference>
<evidence type="ECO:0000313" key="3">
    <source>
        <dbReference type="EMBL" id="ERN18570.1"/>
    </source>
</evidence>
<dbReference type="AlphaFoldDB" id="U5D8P4"/>
<dbReference type="PANTHER" id="PTHR31923">
    <property type="entry name" value="BSD DOMAIN-CONTAINING PROTEIN"/>
    <property type="match status" value="1"/>
</dbReference>
<name>U5D8P4_AMBTC</name>
<feature type="compositionally biased region" description="Basic and acidic residues" evidence="1">
    <location>
        <begin position="180"/>
        <end position="189"/>
    </location>
</feature>
<dbReference type="PROSITE" id="PS50858">
    <property type="entry name" value="BSD"/>
    <property type="match status" value="1"/>
</dbReference>
<dbReference type="HOGENOM" id="CLU_043615_0_0_1"/>
<feature type="compositionally biased region" description="Acidic residues" evidence="1">
    <location>
        <begin position="265"/>
        <end position="276"/>
    </location>
</feature>
<organism evidence="3 4">
    <name type="scientific">Amborella trichopoda</name>
    <dbReference type="NCBI Taxonomy" id="13333"/>
    <lineage>
        <taxon>Eukaryota</taxon>
        <taxon>Viridiplantae</taxon>
        <taxon>Streptophyta</taxon>
        <taxon>Embryophyta</taxon>
        <taxon>Tracheophyta</taxon>
        <taxon>Spermatophyta</taxon>
        <taxon>Magnoliopsida</taxon>
        <taxon>Amborellales</taxon>
        <taxon>Amborellaceae</taxon>
        <taxon>Amborella</taxon>
    </lineage>
</organism>
<dbReference type="SUPFAM" id="SSF140383">
    <property type="entry name" value="BSD domain-like"/>
    <property type="match status" value="1"/>
</dbReference>
<feature type="region of interest" description="Disordered" evidence="1">
    <location>
        <begin position="297"/>
        <end position="373"/>
    </location>
</feature>
<feature type="compositionally biased region" description="Gly residues" evidence="1">
    <location>
        <begin position="347"/>
        <end position="358"/>
    </location>
</feature>
<feature type="region of interest" description="Disordered" evidence="1">
    <location>
        <begin position="258"/>
        <end position="280"/>
    </location>
</feature>
<dbReference type="Gene3D" id="1.10.3970.10">
    <property type="entry name" value="BSD domain"/>
    <property type="match status" value="1"/>
</dbReference>
<dbReference type="Pfam" id="PF03909">
    <property type="entry name" value="BSD"/>
    <property type="match status" value="1"/>
</dbReference>
<sequence length="373" mass="40860">MLTLVIKVNDLFEIGGSFKAGFSRLSSNKAVTEISRFASNLLPLGDDEDEEDVDANGGDEKAREAVGITEEVLAFARNISMHPETWLDFPLFADDEDSDDFDMSDAQQEHALAVERLAPRLAALRIELCPSHMSEGCFWKIYFVLLHSRLNKHDADLLSTPQIVEARSMLMHELQNRTKKASEGLDRSPPHVQESINLEPQDKPAATYLEPTSSGPMDSQTFEKQTEPIDTRVVDKSVIEESPVIQNKGVLSSTLKVSSDPKFEDGDDWLEEEEGNEMGGSVGIKALLGNEEDVSFSDLEEEEDTIAAPSGSRATGANALGPSSARVTRDWVQLNNSSSEEEREKVSGGGKARGGSDTGEGSDWLRVDEDDVV</sequence>
<evidence type="ECO:0000259" key="2">
    <source>
        <dbReference type="PROSITE" id="PS50858"/>
    </source>
</evidence>
<dbReference type="eggNOG" id="ENOG502QQ1N">
    <property type="taxonomic scope" value="Eukaryota"/>
</dbReference>
<keyword evidence="4" id="KW-1185">Reference proteome</keyword>
<evidence type="ECO:0000256" key="1">
    <source>
        <dbReference type="SAM" id="MobiDB-lite"/>
    </source>
</evidence>
<protein>
    <recommendedName>
        <fullName evidence="2">BSD domain-containing protein</fullName>
    </recommendedName>
</protein>
<dbReference type="InterPro" id="IPR005607">
    <property type="entry name" value="BSD_dom"/>
</dbReference>
<reference evidence="4" key="1">
    <citation type="journal article" date="2013" name="Science">
        <title>The Amborella genome and the evolution of flowering plants.</title>
        <authorList>
            <consortium name="Amborella Genome Project"/>
        </authorList>
    </citation>
    <scope>NUCLEOTIDE SEQUENCE [LARGE SCALE GENOMIC DNA]</scope>
</reference>
<dbReference type="OMA" id="HPDTWLD"/>
<feature type="region of interest" description="Disordered" evidence="1">
    <location>
        <begin position="180"/>
        <end position="225"/>
    </location>
</feature>
<dbReference type="InterPro" id="IPR035925">
    <property type="entry name" value="BSD_dom_sf"/>
</dbReference>
<dbReference type="Proteomes" id="UP000017836">
    <property type="component" value="Unassembled WGS sequence"/>
</dbReference>
<dbReference type="EMBL" id="KI392088">
    <property type="protein sequence ID" value="ERN18570.1"/>
    <property type="molecule type" value="Genomic_DNA"/>
</dbReference>
<accession>U5D8P4</accession>
<dbReference type="SMART" id="SM00751">
    <property type="entry name" value="BSD"/>
    <property type="match status" value="1"/>
</dbReference>
<proteinExistence type="predicted"/>
<dbReference type="PANTHER" id="PTHR31923:SF4">
    <property type="entry name" value="BSD DOMAIN-CONTAINING PROTEIN"/>
    <property type="match status" value="1"/>
</dbReference>
<feature type="compositionally biased region" description="Polar residues" evidence="1">
    <location>
        <begin position="210"/>
        <end position="223"/>
    </location>
</feature>
<gene>
    <name evidence="3" type="ORF">AMTR_s00065p00124890</name>
</gene>
<feature type="domain" description="BSD" evidence="2">
    <location>
        <begin position="95"/>
        <end position="150"/>
    </location>
</feature>
<evidence type="ECO:0000313" key="4">
    <source>
        <dbReference type="Proteomes" id="UP000017836"/>
    </source>
</evidence>